<evidence type="ECO:0000313" key="2">
    <source>
        <dbReference type="EMBL" id="KAK1854014.1"/>
    </source>
</evidence>
<reference evidence="2" key="1">
    <citation type="submission" date="2023-01" db="EMBL/GenBank/DDBJ databases">
        <title>Colletotrichum chrysophilum M932 genome sequence.</title>
        <authorList>
            <person name="Baroncelli R."/>
        </authorList>
    </citation>
    <scope>NUCLEOTIDE SEQUENCE</scope>
    <source>
        <strain evidence="2">M932</strain>
    </source>
</reference>
<protein>
    <submittedName>
        <fullName evidence="2">Uncharacterized protein</fullName>
    </submittedName>
</protein>
<feature type="region of interest" description="Disordered" evidence="1">
    <location>
        <begin position="60"/>
        <end position="112"/>
    </location>
</feature>
<proteinExistence type="predicted"/>
<organism evidence="2 3">
    <name type="scientific">Colletotrichum chrysophilum</name>
    <dbReference type="NCBI Taxonomy" id="1836956"/>
    <lineage>
        <taxon>Eukaryota</taxon>
        <taxon>Fungi</taxon>
        <taxon>Dikarya</taxon>
        <taxon>Ascomycota</taxon>
        <taxon>Pezizomycotina</taxon>
        <taxon>Sordariomycetes</taxon>
        <taxon>Hypocreomycetidae</taxon>
        <taxon>Glomerellales</taxon>
        <taxon>Glomerellaceae</taxon>
        <taxon>Colletotrichum</taxon>
        <taxon>Colletotrichum gloeosporioides species complex</taxon>
    </lineage>
</organism>
<name>A0AAD9AYH4_9PEZI</name>
<feature type="compositionally biased region" description="Low complexity" evidence="1">
    <location>
        <begin position="60"/>
        <end position="75"/>
    </location>
</feature>
<accession>A0AAD9AYH4</accession>
<sequence>MPAFQTLRHFQLHLILVGSPQCLSLHRGGGELVPKERTSENVLAQTTTCAHLACPVPTMSTTTTTHRARSALRASPNCPGHSLGGSTRALSTLDGPRGRSRPVRKTLPSREYDSQAVVARGLDRLAEQKVCSKPRQIHS</sequence>
<keyword evidence="3" id="KW-1185">Reference proteome</keyword>
<evidence type="ECO:0000256" key="1">
    <source>
        <dbReference type="SAM" id="MobiDB-lite"/>
    </source>
</evidence>
<comment type="caution">
    <text evidence="2">The sequence shown here is derived from an EMBL/GenBank/DDBJ whole genome shotgun (WGS) entry which is preliminary data.</text>
</comment>
<dbReference type="EMBL" id="JAQOWY010000044">
    <property type="protein sequence ID" value="KAK1854014.1"/>
    <property type="molecule type" value="Genomic_DNA"/>
</dbReference>
<gene>
    <name evidence="2" type="ORF">CCHR01_03319</name>
</gene>
<evidence type="ECO:0000313" key="3">
    <source>
        <dbReference type="Proteomes" id="UP001243330"/>
    </source>
</evidence>
<dbReference type="AlphaFoldDB" id="A0AAD9AYH4"/>
<dbReference type="Proteomes" id="UP001243330">
    <property type="component" value="Unassembled WGS sequence"/>
</dbReference>